<dbReference type="InterPro" id="IPR022002">
    <property type="entry name" value="ChsH2_Znr"/>
</dbReference>
<proteinExistence type="predicted"/>
<dbReference type="OrthoDB" id="7595207at2"/>
<dbReference type="AlphaFoldDB" id="A0A317PLA3"/>
<evidence type="ECO:0000259" key="2">
    <source>
        <dbReference type="Pfam" id="PF12172"/>
    </source>
</evidence>
<accession>A0A317PLA3</accession>
<dbReference type="Pfam" id="PF01796">
    <property type="entry name" value="OB_ChsH2_C"/>
    <property type="match status" value="1"/>
</dbReference>
<dbReference type="Pfam" id="PF12172">
    <property type="entry name" value="zf-ChsH2"/>
    <property type="match status" value="1"/>
</dbReference>
<evidence type="ECO:0000313" key="3">
    <source>
        <dbReference type="EMBL" id="PWV98833.1"/>
    </source>
</evidence>
<dbReference type="PANTHER" id="PTHR34075:SF5">
    <property type="entry name" value="BLR3430 PROTEIN"/>
    <property type="match status" value="1"/>
</dbReference>
<keyword evidence="4" id="KW-1185">Reference proteome</keyword>
<evidence type="ECO:0008006" key="5">
    <source>
        <dbReference type="Google" id="ProtNLM"/>
    </source>
</evidence>
<evidence type="ECO:0000313" key="4">
    <source>
        <dbReference type="Proteomes" id="UP000246352"/>
    </source>
</evidence>
<dbReference type="InterPro" id="IPR052513">
    <property type="entry name" value="Thioester_dehydratase-like"/>
</dbReference>
<dbReference type="RefSeq" id="WP_110033007.1">
    <property type="nucleotide sequence ID" value="NZ_QGTR01000004.1"/>
</dbReference>
<evidence type="ECO:0000259" key="1">
    <source>
        <dbReference type="Pfam" id="PF01796"/>
    </source>
</evidence>
<dbReference type="InterPro" id="IPR002878">
    <property type="entry name" value="ChsH2_C"/>
</dbReference>
<reference evidence="3 4" key="1">
    <citation type="submission" date="2018-05" db="EMBL/GenBank/DDBJ databases">
        <title>Genomic Encyclopedia of Type Strains, Phase IV (KMG-IV): sequencing the most valuable type-strain genomes for metagenomic binning, comparative biology and taxonomic classification.</title>
        <authorList>
            <person name="Goeker M."/>
        </authorList>
    </citation>
    <scope>NUCLEOTIDE SEQUENCE [LARGE SCALE GENOMIC DNA]</scope>
    <source>
        <strain evidence="3 4">DSM 16791</strain>
    </source>
</reference>
<name>A0A317PLA3_9HYPH</name>
<gene>
    <name evidence="3" type="ORF">DFR52_104123</name>
</gene>
<dbReference type="InterPro" id="IPR012340">
    <property type="entry name" value="NA-bd_OB-fold"/>
</dbReference>
<protein>
    <recommendedName>
        <fullName evidence="5">DUF35 domain-containing protein</fullName>
    </recommendedName>
</protein>
<comment type="caution">
    <text evidence="3">The sequence shown here is derived from an EMBL/GenBank/DDBJ whole genome shotgun (WGS) entry which is preliminary data.</text>
</comment>
<feature type="domain" description="ChsH2 C-terminal OB-fold" evidence="1">
    <location>
        <begin position="56"/>
        <end position="120"/>
    </location>
</feature>
<dbReference type="PANTHER" id="PTHR34075">
    <property type="entry name" value="BLR3430 PROTEIN"/>
    <property type="match status" value="1"/>
</dbReference>
<feature type="domain" description="ChsH2 rubredoxin-like zinc ribbon" evidence="2">
    <location>
        <begin position="19"/>
        <end position="45"/>
    </location>
</feature>
<dbReference type="EMBL" id="QGTR01000004">
    <property type="protein sequence ID" value="PWV98833.1"/>
    <property type="molecule type" value="Genomic_DNA"/>
</dbReference>
<dbReference type="Proteomes" id="UP000246352">
    <property type="component" value="Unassembled WGS sequence"/>
</dbReference>
<sequence>MTVAAKPKPILDVWNRPFWNACAENRLRLQRCADTGKCWYPPAPVSPYSPRGAWEWVECSGRGEIVSWVVFHHNYFAGFADELPYNVTLVRLDEGALMLTNVSGGNDRLSVGALVEVVFEDRGDAVVPVFKLAEQTR</sequence>
<dbReference type="SUPFAM" id="SSF50249">
    <property type="entry name" value="Nucleic acid-binding proteins"/>
    <property type="match status" value="1"/>
</dbReference>
<organism evidence="3 4">
    <name type="scientific">Hoeflea marina</name>
    <dbReference type="NCBI Taxonomy" id="274592"/>
    <lineage>
        <taxon>Bacteria</taxon>
        <taxon>Pseudomonadati</taxon>
        <taxon>Pseudomonadota</taxon>
        <taxon>Alphaproteobacteria</taxon>
        <taxon>Hyphomicrobiales</taxon>
        <taxon>Rhizobiaceae</taxon>
        <taxon>Hoeflea</taxon>
    </lineage>
</organism>